<evidence type="ECO:0000259" key="3">
    <source>
        <dbReference type="SMART" id="SM01027"/>
    </source>
</evidence>
<dbReference type="InterPro" id="IPR050698">
    <property type="entry name" value="MBL"/>
</dbReference>
<gene>
    <name evidence="4" type="ORF">ACHKAR_08515</name>
</gene>
<sequence length="463" mass="52201">MMDIRVKFLGGAGSVTGSKFLLTVDDYNLLIDCGLFQGLKELRLRNWDNLPVDPAVIDAVVLTHAHIDHSGYLPLLFKNGFNGEIHCTEPTLDLAEILLMDSAKLQQEEAEFANRKGYSKHDPAMALYKVQDAIDVLSAFKAHPFEKTFRIHDHIEVRFFHAGHILGAASIELKIYTSQGIKSMVFSGDLGPMHSPLHVAPADPPAADVLFVESTYGGRNHRHQNLEEELRQLITESDEKGGCILIPAFSVGRTQLILYYLWKIFQNMKSRPVYVDSPMAISVTRLYKQYSAYHRLEGDSEFGHRIFDAPFIHYVREQGKSKVLNTIRDKAIIISASGMATGGRILHHLYHRLPNERDTILFSGFLPEGTRGRDIANGEPMVRIFGEQVAVKAKVHVLDGLSAHADQDELVEWISHIKEAPKKTFIIHGEKEQAEVFKTRLQGRGWNVIIPAYLETFTLFDHV</sequence>
<organism evidence="4 5">
    <name type="scientific">Marinoscillum luteum</name>
    <dbReference type="NCBI Taxonomy" id="861051"/>
    <lineage>
        <taxon>Bacteria</taxon>
        <taxon>Pseudomonadati</taxon>
        <taxon>Bacteroidota</taxon>
        <taxon>Cytophagia</taxon>
        <taxon>Cytophagales</taxon>
        <taxon>Reichenbachiellaceae</taxon>
        <taxon>Marinoscillum</taxon>
    </lineage>
</organism>
<dbReference type="PANTHER" id="PTHR11203">
    <property type="entry name" value="CLEAVAGE AND POLYADENYLATION SPECIFICITY FACTOR FAMILY MEMBER"/>
    <property type="match status" value="1"/>
</dbReference>
<comment type="caution">
    <text evidence="4">The sequence shown here is derived from an EMBL/GenBank/DDBJ whole genome shotgun (WGS) entry which is preliminary data.</text>
</comment>
<feature type="domain" description="Metallo-beta-lactamase" evidence="2">
    <location>
        <begin position="16"/>
        <end position="245"/>
    </location>
</feature>
<dbReference type="SMART" id="SM00849">
    <property type="entry name" value="Lactamase_B"/>
    <property type="match status" value="1"/>
</dbReference>
<dbReference type="InterPro" id="IPR022712">
    <property type="entry name" value="Beta_Casp"/>
</dbReference>
<keyword evidence="1" id="KW-0378">Hydrolase</keyword>
<dbReference type="Proteomes" id="UP001610063">
    <property type="component" value="Unassembled WGS sequence"/>
</dbReference>
<dbReference type="InterPro" id="IPR036866">
    <property type="entry name" value="RibonucZ/Hydroxyglut_hydro"/>
</dbReference>
<dbReference type="SMART" id="SM01027">
    <property type="entry name" value="Beta-Casp"/>
    <property type="match status" value="1"/>
</dbReference>
<dbReference type="SUPFAM" id="SSF56281">
    <property type="entry name" value="Metallo-hydrolase/oxidoreductase"/>
    <property type="match status" value="1"/>
</dbReference>
<accession>A0ABW7N788</accession>
<dbReference type="InterPro" id="IPR001279">
    <property type="entry name" value="Metallo-B-lactamas"/>
</dbReference>
<feature type="domain" description="Beta-Casp" evidence="3">
    <location>
        <begin position="254"/>
        <end position="375"/>
    </location>
</feature>
<dbReference type="Pfam" id="PF07521">
    <property type="entry name" value="RMMBL"/>
    <property type="match status" value="1"/>
</dbReference>
<dbReference type="EMBL" id="JBIPKE010000015">
    <property type="protein sequence ID" value="MFH6983477.1"/>
    <property type="molecule type" value="Genomic_DNA"/>
</dbReference>
<evidence type="ECO:0000256" key="1">
    <source>
        <dbReference type="ARBA" id="ARBA00022801"/>
    </source>
</evidence>
<dbReference type="RefSeq" id="WP_395417038.1">
    <property type="nucleotide sequence ID" value="NZ_JBIPKE010000015.1"/>
</dbReference>
<protein>
    <submittedName>
        <fullName evidence="4">MBL fold metallo-hydrolase RNA specificity domain-containing protein</fullName>
    </submittedName>
</protein>
<dbReference type="Pfam" id="PF00753">
    <property type="entry name" value="Lactamase_B"/>
    <property type="match status" value="1"/>
</dbReference>
<reference evidence="4 5" key="1">
    <citation type="journal article" date="2013" name="Int. J. Syst. Evol. Microbiol.">
        <title>Marinoscillum luteum sp. nov., isolated from marine sediment.</title>
        <authorList>
            <person name="Cha I.T."/>
            <person name="Park S.J."/>
            <person name="Kim S.J."/>
            <person name="Kim J.G."/>
            <person name="Jung M.Y."/>
            <person name="Shin K.S."/>
            <person name="Kwon K.K."/>
            <person name="Yang S.H."/>
            <person name="Seo Y.S."/>
            <person name="Rhee S.K."/>
        </authorList>
    </citation>
    <scope>NUCLEOTIDE SEQUENCE [LARGE SCALE GENOMIC DNA]</scope>
    <source>
        <strain evidence="4 5">KCTC 23939</strain>
    </source>
</reference>
<dbReference type="InterPro" id="IPR011108">
    <property type="entry name" value="RMMBL"/>
</dbReference>
<evidence type="ECO:0000313" key="4">
    <source>
        <dbReference type="EMBL" id="MFH6983477.1"/>
    </source>
</evidence>
<proteinExistence type="predicted"/>
<keyword evidence="5" id="KW-1185">Reference proteome</keyword>
<dbReference type="CDD" id="cd16295">
    <property type="entry name" value="TTHA0252-CPSF-like_MBL-fold"/>
    <property type="match status" value="1"/>
</dbReference>
<evidence type="ECO:0000259" key="2">
    <source>
        <dbReference type="SMART" id="SM00849"/>
    </source>
</evidence>
<dbReference type="Pfam" id="PF10996">
    <property type="entry name" value="Beta-Casp"/>
    <property type="match status" value="1"/>
</dbReference>
<dbReference type="Gene3D" id="3.40.50.10890">
    <property type="match status" value="1"/>
</dbReference>
<dbReference type="PANTHER" id="PTHR11203:SF37">
    <property type="entry name" value="INTEGRATOR COMPLEX SUBUNIT 11"/>
    <property type="match status" value="1"/>
</dbReference>
<name>A0ABW7N788_9BACT</name>
<evidence type="ECO:0000313" key="5">
    <source>
        <dbReference type="Proteomes" id="UP001610063"/>
    </source>
</evidence>
<dbReference type="Gene3D" id="3.60.15.10">
    <property type="entry name" value="Ribonuclease Z/Hydroxyacylglutathione hydrolase-like"/>
    <property type="match status" value="1"/>
</dbReference>